<name>A0A9E6PRM6_9PSED</name>
<dbReference type="InterPro" id="IPR009959">
    <property type="entry name" value="Cyclase_SnoaL-like"/>
</dbReference>
<dbReference type="SUPFAM" id="SSF54427">
    <property type="entry name" value="NTF2-like"/>
    <property type="match status" value="1"/>
</dbReference>
<dbReference type="PANTHER" id="PTHR38436:SF1">
    <property type="entry name" value="ESTER CYCLASE"/>
    <property type="match status" value="1"/>
</dbReference>
<proteinExistence type="predicted"/>
<accession>A0A9E6PRM6</accession>
<dbReference type="AlphaFoldDB" id="A0A9E6PRM6"/>
<dbReference type="GO" id="GO:0030638">
    <property type="term" value="P:polyketide metabolic process"/>
    <property type="evidence" value="ECO:0007669"/>
    <property type="project" value="InterPro"/>
</dbReference>
<evidence type="ECO:0000313" key="2">
    <source>
        <dbReference type="Proteomes" id="UP000634530"/>
    </source>
</evidence>
<dbReference type="KEGG" id="pvw:HU752_015190"/>
<dbReference type="PANTHER" id="PTHR38436">
    <property type="entry name" value="POLYKETIDE CYCLASE SNOAL-LIKE DOMAIN"/>
    <property type="match status" value="1"/>
</dbReference>
<keyword evidence="2" id="KW-1185">Reference proteome</keyword>
<dbReference type="EMBL" id="CP077093">
    <property type="protein sequence ID" value="QXI31505.1"/>
    <property type="molecule type" value="Genomic_DNA"/>
</dbReference>
<gene>
    <name evidence="1" type="ORF">HU752_015190</name>
</gene>
<dbReference type="Gene3D" id="3.10.450.50">
    <property type="match status" value="1"/>
</dbReference>
<sequence length="167" mass="17751">MLGAAATPAVAQSDNLVQPAVLVADASLSKQALDAQALAASRYGTFWNTGDEAMARQALAPTFLDKTLPGGRAQGIEGVLAASKAFRSAVPDLHCEIRQMIVAGDRVVTHLHFTGHFTGTLMGKQGQGQDIDFIATDIYRIAKGRIVENWHLEDNLSLLQQAGLAAR</sequence>
<dbReference type="Proteomes" id="UP000634530">
    <property type="component" value="Chromosome"/>
</dbReference>
<organism evidence="1 2">
    <name type="scientific">Pseudomonas vanderleydeniana</name>
    <dbReference type="NCBI Taxonomy" id="2745495"/>
    <lineage>
        <taxon>Bacteria</taxon>
        <taxon>Pseudomonadati</taxon>
        <taxon>Pseudomonadota</taxon>
        <taxon>Gammaproteobacteria</taxon>
        <taxon>Pseudomonadales</taxon>
        <taxon>Pseudomonadaceae</taxon>
        <taxon>Pseudomonas</taxon>
    </lineage>
</organism>
<reference evidence="1 2" key="2">
    <citation type="journal article" date="2021" name="Microorganisms">
        <title>The Ever-Expanding Pseudomonas Genus: Description of 43 New Species and Partition of the Pseudomonas putida Group.</title>
        <authorList>
            <person name="Girard L."/>
            <person name="Lood C."/>
            <person name="Hofte M."/>
            <person name="Vandamme P."/>
            <person name="Rokni-Zadeh H."/>
            <person name="van Noort V."/>
            <person name="Lavigne R."/>
            <person name="De Mot R."/>
        </authorList>
    </citation>
    <scope>NUCLEOTIDE SEQUENCE [LARGE SCALE GENOMIC DNA]</scope>
    <source>
        <strain evidence="1 2">RW8P3</strain>
    </source>
</reference>
<evidence type="ECO:0000313" key="1">
    <source>
        <dbReference type="EMBL" id="QXI31505.1"/>
    </source>
</evidence>
<dbReference type="Pfam" id="PF07366">
    <property type="entry name" value="SnoaL"/>
    <property type="match status" value="1"/>
</dbReference>
<protein>
    <submittedName>
        <fullName evidence="1">Ester cyclase</fullName>
    </submittedName>
</protein>
<reference evidence="1 2" key="1">
    <citation type="journal article" date="2020" name="Microorganisms">
        <title>Reliable Identification of Environmental Pseudomonas Isolates Using the rpoD Gene.</title>
        <authorList>
            <consortium name="The Broad Institute Genome Sequencing Platform"/>
            <person name="Girard L."/>
            <person name="Lood C."/>
            <person name="Rokni-Zadeh H."/>
            <person name="van Noort V."/>
            <person name="Lavigne R."/>
            <person name="De Mot R."/>
        </authorList>
    </citation>
    <scope>NUCLEOTIDE SEQUENCE [LARGE SCALE GENOMIC DNA]</scope>
    <source>
        <strain evidence="1 2">RW8P3</strain>
    </source>
</reference>
<dbReference type="InterPro" id="IPR032710">
    <property type="entry name" value="NTF2-like_dom_sf"/>
</dbReference>